<dbReference type="GO" id="GO:0005737">
    <property type="term" value="C:cytoplasm"/>
    <property type="evidence" value="ECO:0007669"/>
    <property type="project" value="TreeGrafter"/>
</dbReference>
<dbReference type="GO" id="GO:0016272">
    <property type="term" value="C:prefoldin complex"/>
    <property type="evidence" value="ECO:0007669"/>
    <property type="project" value="InterPro"/>
</dbReference>
<dbReference type="GO" id="GO:1990113">
    <property type="term" value="P:RNA polymerase I assembly"/>
    <property type="evidence" value="ECO:0007669"/>
    <property type="project" value="TreeGrafter"/>
</dbReference>
<dbReference type="Pfam" id="PF02996">
    <property type="entry name" value="Prefoldin"/>
    <property type="match status" value="1"/>
</dbReference>
<reference evidence="2 3" key="1">
    <citation type="submission" date="2018-09" db="EMBL/GenBank/DDBJ databases">
        <title>whole genome sequence of T. equiperdum IVM-t1 strain.</title>
        <authorList>
            <person name="Suganuma K."/>
        </authorList>
    </citation>
    <scope>NUCLEOTIDE SEQUENCE [LARGE SCALE GENOMIC DNA]</scope>
    <source>
        <strain evidence="2 3">IVM-t1</strain>
    </source>
</reference>
<dbReference type="EMBL" id="QSBY01000007">
    <property type="protein sequence ID" value="RHW71448.1"/>
    <property type="molecule type" value="Genomic_DNA"/>
</dbReference>
<proteinExistence type="inferred from homology"/>
<evidence type="ECO:0000313" key="3">
    <source>
        <dbReference type="Proteomes" id="UP000266743"/>
    </source>
</evidence>
<dbReference type="Proteomes" id="UP000266743">
    <property type="component" value="Chromosome 7"/>
</dbReference>
<dbReference type="GO" id="GO:1990114">
    <property type="term" value="P:RNA polymerase II core complex assembly"/>
    <property type="evidence" value="ECO:0007669"/>
    <property type="project" value="TreeGrafter"/>
</dbReference>
<evidence type="ECO:0000256" key="1">
    <source>
        <dbReference type="ARBA" id="ARBA00010048"/>
    </source>
</evidence>
<dbReference type="CDD" id="cd23157">
    <property type="entry name" value="Prefoldin_5"/>
    <property type="match status" value="1"/>
</dbReference>
<dbReference type="GO" id="GO:0006457">
    <property type="term" value="P:protein folding"/>
    <property type="evidence" value="ECO:0007669"/>
    <property type="project" value="InterPro"/>
</dbReference>
<accession>A0A3L6L5N0</accession>
<dbReference type="InterPro" id="IPR004127">
    <property type="entry name" value="Prefoldin_subunit_alpha"/>
</dbReference>
<comment type="similarity">
    <text evidence="1">Belongs to the prefoldin subunit alpha family.</text>
</comment>
<dbReference type="GO" id="GO:0051082">
    <property type="term" value="F:unfolded protein binding"/>
    <property type="evidence" value="ECO:0007669"/>
    <property type="project" value="InterPro"/>
</dbReference>
<evidence type="ECO:0000313" key="2">
    <source>
        <dbReference type="EMBL" id="RHW71448.1"/>
    </source>
</evidence>
<dbReference type="GO" id="GO:1990115">
    <property type="term" value="P:RNA polymerase III assembly"/>
    <property type="evidence" value="ECO:0007669"/>
    <property type="project" value="TreeGrafter"/>
</dbReference>
<dbReference type="InterPro" id="IPR009053">
    <property type="entry name" value="Prefoldin"/>
</dbReference>
<dbReference type="AlphaFoldDB" id="A0A3L6L5N0"/>
<dbReference type="Gene3D" id="1.10.287.370">
    <property type="match status" value="1"/>
</dbReference>
<dbReference type="PANTHER" id="PTHR12674">
    <property type="entry name" value="PREFOLDIN SUBUNIT 5"/>
    <property type="match status" value="1"/>
</dbReference>
<dbReference type="SUPFAM" id="SSF46579">
    <property type="entry name" value="Prefoldin"/>
    <property type="match status" value="1"/>
</dbReference>
<protein>
    <submittedName>
        <fullName evidence="2">Prefoldin</fullName>
    </submittedName>
</protein>
<organism evidence="2 3">
    <name type="scientific">Trypanosoma brucei equiperdum</name>
    <dbReference type="NCBI Taxonomy" id="630700"/>
    <lineage>
        <taxon>Eukaryota</taxon>
        <taxon>Discoba</taxon>
        <taxon>Euglenozoa</taxon>
        <taxon>Kinetoplastea</taxon>
        <taxon>Metakinetoplastina</taxon>
        <taxon>Trypanosomatida</taxon>
        <taxon>Trypanosomatidae</taxon>
        <taxon>Trypanosoma</taxon>
    </lineage>
</organism>
<dbReference type="PANTHER" id="PTHR12674:SF2">
    <property type="entry name" value="PREFOLDIN SUBUNIT 5"/>
    <property type="match status" value="1"/>
</dbReference>
<gene>
    <name evidence="2" type="ORF">DPX39_070034500</name>
</gene>
<sequence length="170" mass="18620">MSGQQGEGSGGAINIAQLPLEQLEELRKQLQFEVQNLSAAYESLRGVHSRFVSNREVLGEYKKVCEAAASNEQKPQEALVCISSALYVMGEIVPSDGVLVDVGTDYFVEKPMGAAATYFTGRAEAVQENMNSIEQKLRVKQGQLGKVVDTMRARQAQLQQQQQQQAQTVA</sequence>
<dbReference type="InterPro" id="IPR011599">
    <property type="entry name" value="PFD_alpha_archaea"/>
</dbReference>
<comment type="caution">
    <text evidence="2">The sequence shown here is derived from an EMBL/GenBank/DDBJ whole genome shotgun (WGS) entry which is preliminary data.</text>
</comment>
<name>A0A3L6L5N0_9TRYP</name>
<dbReference type="NCBIfam" id="TIGR00293">
    <property type="entry name" value="prefoldin subunit alpha"/>
    <property type="match status" value="1"/>
</dbReference>